<keyword evidence="2" id="KW-1185">Reference proteome</keyword>
<reference evidence="1 2" key="1">
    <citation type="journal article" date="2021" name="Sci. Rep.">
        <title>The distribution of antibiotic resistance genes in chicken gut microbiota commensals.</title>
        <authorList>
            <person name="Juricova H."/>
            <person name="Matiasovicova J."/>
            <person name="Kubasova T."/>
            <person name="Cejkova D."/>
            <person name="Rychlik I."/>
        </authorList>
    </citation>
    <scope>NUCLEOTIDE SEQUENCE [LARGE SCALE GENOMIC DNA]</scope>
    <source>
        <strain evidence="1 2">An564</strain>
    </source>
</reference>
<dbReference type="Proteomes" id="UP000724149">
    <property type="component" value="Unassembled WGS sequence"/>
</dbReference>
<proteinExistence type="predicted"/>
<dbReference type="RefSeq" id="WP_204719302.1">
    <property type="nucleotide sequence ID" value="NZ_JACSNR010000001.1"/>
</dbReference>
<name>A0ABS2GLB9_9FIRM</name>
<evidence type="ECO:0000313" key="2">
    <source>
        <dbReference type="Proteomes" id="UP000724149"/>
    </source>
</evidence>
<organism evidence="1 2">
    <name type="scientific">Hydrogenoanaerobacterium saccharovorans</name>
    <dbReference type="NCBI Taxonomy" id="474960"/>
    <lineage>
        <taxon>Bacteria</taxon>
        <taxon>Bacillati</taxon>
        <taxon>Bacillota</taxon>
        <taxon>Clostridia</taxon>
        <taxon>Eubacteriales</taxon>
        <taxon>Oscillospiraceae</taxon>
        <taxon>Hydrogenoanaerobacterium</taxon>
    </lineage>
</organism>
<comment type="caution">
    <text evidence="1">The sequence shown here is derived from an EMBL/GenBank/DDBJ whole genome shotgun (WGS) entry which is preliminary data.</text>
</comment>
<evidence type="ECO:0000313" key="1">
    <source>
        <dbReference type="EMBL" id="MBM6922333.1"/>
    </source>
</evidence>
<sequence>MEYKLECPGFFLRTETCTGPVNRFDAAALAPERQTLALEGLPMAASVRLLGLLADQLTWMEVRFQPVFSPDFPGEPEALLIGPLLILPGTLLTDPDARLAACHLPLAHPCPSREALEQTALLRSHRERLLRQGRLYLLTGAAAREECRQAVCPDADPRKIRRLGERLIAQEFARGESGTVREGWLTAVGAAGQQIAAAFPADWRILRLEDPYGAFAPELLSQLSAAAREYRQEQLICRCLLASDGTIEHLFLPALRLGFVTSNHFHTFPDDPQRVINARRFVSAGTLRREKALLLDRKRLQRQSLTGAARSLAEAGSLSREMDTLLLGDPGDLSGDLARVLAELEQSGVL</sequence>
<dbReference type="EMBL" id="JACSNR010000001">
    <property type="protein sequence ID" value="MBM6922333.1"/>
    <property type="molecule type" value="Genomic_DNA"/>
</dbReference>
<protein>
    <submittedName>
        <fullName evidence="1">Uncharacterized protein</fullName>
    </submittedName>
</protein>
<accession>A0ABS2GLB9</accession>
<gene>
    <name evidence="1" type="ORF">H9X81_01315</name>
</gene>